<evidence type="ECO:0000256" key="6">
    <source>
        <dbReference type="ARBA" id="ARBA00023077"/>
    </source>
</evidence>
<dbReference type="SUPFAM" id="SSF56935">
    <property type="entry name" value="Porins"/>
    <property type="match status" value="1"/>
</dbReference>
<evidence type="ECO:0000256" key="7">
    <source>
        <dbReference type="ARBA" id="ARBA00023136"/>
    </source>
</evidence>
<evidence type="ECO:0000256" key="3">
    <source>
        <dbReference type="ARBA" id="ARBA00022448"/>
    </source>
</evidence>
<dbReference type="GO" id="GO:0038023">
    <property type="term" value="F:signaling receptor activity"/>
    <property type="evidence" value="ECO:0007669"/>
    <property type="project" value="InterPro"/>
</dbReference>
<sequence length="804" mass="86365">MSGAAGNRPNAGASRRFILLAGTMLSVGSAEIALAQSQLPPVQIAPPATRPAVPAAQPQVARSAAPVRATRVRQPVRRAVFPVAAAPQRGQVSPPPAVNPTPPTGTIGQPPVPYAGGQVGTGARVGMLGNRSFLDTPYNLTGLTAKLMADQQALSVADVVLNDSSVRNDVSPFSDRDSYFIRGFSVTNLDTAFDGLFYLTNARRSFIEGIERVEILKGPSSFLNGGEGRIGGTINLVPKRATDDPINRVTTSYIGKGQFGAHVDIGRRFGAFNEWGVRFNGAYRDGSTALDKNKVEASNLTLGLDYRGDRFRASLDLAHSTQNTTAPTSIFNGIVRGIDIPKAPKASLNTASSLEYLDNRYSMVAARVEYDLLPNTTIYAAGGLSRYNEEYLSSFYSITNSAGTATNTLAIAPLELQGFSGEVGLRSQFETGFISHRINVSASHANNKNFSRGYFPPALPSFQTNIYAPVHLPAGSVFTAGLPRSAGQPLFTELHAKSIAVSDTLSVLDDRIQLTLGGRYQELDLQSYNTRPTPTKGWLASEYEKSRFSPAVGVVVKPLENLSIYANYIEALQSGPSAPTSVVNANQVFAPIVSKQKEVGAKYDLGTIAVSASLFEIEQPSALTTFPANFPTEPATFSVNGMQRNRGIELAVFGEPVQGLRLVGGITFIDAELVKATDVNLRTTANPYFVNVNGNTAPGVPTTAFNLYGEYDLPPWLLPGLTVTGRILYTSSQYYDQLNTQKIPDWVRVDAGLRYVTTGLNGKPITLRANVDNIFNESYWATASRGYLSVGAPRTFRLSSTIEF</sequence>
<dbReference type="InterPro" id="IPR036942">
    <property type="entry name" value="Beta-barrel_TonB_sf"/>
</dbReference>
<dbReference type="PROSITE" id="PS52016">
    <property type="entry name" value="TONB_DEPENDENT_REC_3"/>
    <property type="match status" value="1"/>
</dbReference>
<keyword evidence="8 14" id="KW-0675">Receptor</keyword>
<dbReference type="PANTHER" id="PTHR32552:SF82">
    <property type="entry name" value="FCUA PROTEIN"/>
    <property type="match status" value="1"/>
</dbReference>
<comment type="subcellular location">
    <subcellularLocation>
        <location evidence="1 10">Cell outer membrane</location>
        <topology evidence="1 10">Multi-pass membrane protein</topology>
    </subcellularLocation>
</comment>
<dbReference type="PANTHER" id="PTHR32552">
    <property type="entry name" value="FERRICHROME IRON RECEPTOR-RELATED"/>
    <property type="match status" value="1"/>
</dbReference>
<dbReference type="GO" id="GO:0009279">
    <property type="term" value="C:cell outer membrane"/>
    <property type="evidence" value="ECO:0007669"/>
    <property type="project" value="UniProtKB-SubCell"/>
</dbReference>
<evidence type="ECO:0000256" key="8">
    <source>
        <dbReference type="ARBA" id="ARBA00023170"/>
    </source>
</evidence>
<feature type="domain" description="TonB-dependent receptor-like beta-barrel" evidence="12">
    <location>
        <begin position="305"/>
        <end position="774"/>
    </location>
</feature>
<comment type="caution">
    <text evidence="14">The sequence shown here is derived from an EMBL/GenBank/DDBJ whole genome shotgun (WGS) entry which is preliminary data.</text>
</comment>
<evidence type="ECO:0000256" key="2">
    <source>
        <dbReference type="ARBA" id="ARBA00009810"/>
    </source>
</evidence>
<dbReference type="EMBL" id="SNZR01000002">
    <property type="protein sequence ID" value="TDR95683.1"/>
    <property type="molecule type" value="Genomic_DNA"/>
</dbReference>
<dbReference type="Gene3D" id="2.170.130.10">
    <property type="entry name" value="TonB-dependent receptor, plug domain"/>
    <property type="match status" value="1"/>
</dbReference>
<dbReference type="Proteomes" id="UP000295122">
    <property type="component" value="Unassembled WGS sequence"/>
</dbReference>
<accession>A0A4R7CDS0</accession>
<evidence type="ECO:0000256" key="10">
    <source>
        <dbReference type="PROSITE-ProRule" id="PRU01360"/>
    </source>
</evidence>
<keyword evidence="9 10" id="KW-0998">Cell outer membrane</keyword>
<keyword evidence="3 10" id="KW-0813">Transport</keyword>
<evidence type="ECO:0000313" key="15">
    <source>
        <dbReference type="Proteomes" id="UP000295122"/>
    </source>
</evidence>
<evidence type="ECO:0000259" key="12">
    <source>
        <dbReference type="Pfam" id="PF00593"/>
    </source>
</evidence>
<dbReference type="Gene3D" id="2.40.170.20">
    <property type="entry name" value="TonB-dependent receptor, beta-barrel domain"/>
    <property type="match status" value="1"/>
</dbReference>
<keyword evidence="7 10" id="KW-0472">Membrane</keyword>
<dbReference type="InterPro" id="IPR010105">
    <property type="entry name" value="TonB_sidphr_rcpt"/>
</dbReference>
<organism evidence="14 15">
    <name type="scientific">Enterovirga rhinocerotis</name>
    <dbReference type="NCBI Taxonomy" id="1339210"/>
    <lineage>
        <taxon>Bacteria</taxon>
        <taxon>Pseudomonadati</taxon>
        <taxon>Pseudomonadota</taxon>
        <taxon>Alphaproteobacteria</taxon>
        <taxon>Hyphomicrobiales</taxon>
        <taxon>Methylobacteriaceae</taxon>
        <taxon>Enterovirga</taxon>
    </lineage>
</organism>
<dbReference type="Pfam" id="PF07715">
    <property type="entry name" value="Plug"/>
    <property type="match status" value="1"/>
</dbReference>
<gene>
    <name evidence="14" type="ORF">EV668_0025</name>
</gene>
<dbReference type="InterPro" id="IPR039426">
    <property type="entry name" value="TonB-dep_rcpt-like"/>
</dbReference>
<dbReference type="InterPro" id="IPR012910">
    <property type="entry name" value="Plug_dom"/>
</dbReference>
<evidence type="ECO:0000313" key="14">
    <source>
        <dbReference type="EMBL" id="TDR95683.1"/>
    </source>
</evidence>
<dbReference type="GO" id="GO:0015891">
    <property type="term" value="P:siderophore transport"/>
    <property type="evidence" value="ECO:0007669"/>
    <property type="project" value="InterPro"/>
</dbReference>
<comment type="similarity">
    <text evidence="2 10 11">Belongs to the TonB-dependent receptor family.</text>
</comment>
<dbReference type="AlphaFoldDB" id="A0A4R7CDS0"/>
<dbReference type="OrthoDB" id="9760333at2"/>
<evidence type="ECO:0000256" key="9">
    <source>
        <dbReference type="ARBA" id="ARBA00023237"/>
    </source>
</evidence>
<evidence type="ECO:0000256" key="1">
    <source>
        <dbReference type="ARBA" id="ARBA00004571"/>
    </source>
</evidence>
<evidence type="ECO:0000259" key="13">
    <source>
        <dbReference type="Pfam" id="PF07715"/>
    </source>
</evidence>
<name>A0A4R7CDS0_9HYPH</name>
<proteinExistence type="inferred from homology"/>
<protein>
    <submittedName>
        <fullName evidence="14">Iron complex outermembrane receptor protein</fullName>
    </submittedName>
</protein>
<keyword evidence="15" id="KW-1185">Reference proteome</keyword>
<dbReference type="InterPro" id="IPR037066">
    <property type="entry name" value="Plug_dom_sf"/>
</dbReference>
<dbReference type="GO" id="GO:0015344">
    <property type="term" value="F:siderophore uptake transmembrane transporter activity"/>
    <property type="evidence" value="ECO:0007669"/>
    <property type="project" value="TreeGrafter"/>
</dbReference>
<dbReference type="CDD" id="cd01347">
    <property type="entry name" value="ligand_gated_channel"/>
    <property type="match status" value="1"/>
</dbReference>
<evidence type="ECO:0000256" key="11">
    <source>
        <dbReference type="RuleBase" id="RU003357"/>
    </source>
</evidence>
<reference evidence="14 15" key="1">
    <citation type="submission" date="2019-03" db="EMBL/GenBank/DDBJ databases">
        <title>Genomic Encyclopedia of Type Strains, Phase IV (KMG-IV): sequencing the most valuable type-strain genomes for metagenomic binning, comparative biology and taxonomic classification.</title>
        <authorList>
            <person name="Goeker M."/>
        </authorList>
    </citation>
    <scope>NUCLEOTIDE SEQUENCE [LARGE SCALE GENOMIC DNA]</scope>
    <source>
        <strain evidence="14 15">DSM 25903</strain>
    </source>
</reference>
<dbReference type="NCBIfam" id="TIGR01783">
    <property type="entry name" value="TonB-siderophor"/>
    <property type="match status" value="1"/>
</dbReference>
<evidence type="ECO:0000256" key="4">
    <source>
        <dbReference type="ARBA" id="ARBA00022452"/>
    </source>
</evidence>
<keyword evidence="6 11" id="KW-0798">TonB box</keyword>
<keyword evidence="4 10" id="KW-1134">Transmembrane beta strand</keyword>
<evidence type="ECO:0000256" key="5">
    <source>
        <dbReference type="ARBA" id="ARBA00022692"/>
    </source>
</evidence>
<feature type="domain" description="TonB-dependent receptor plug" evidence="13">
    <location>
        <begin position="135"/>
        <end position="232"/>
    </location>
</feature>
<dbReference type="Pfam" id="PF00593">
    <property type="entry name" value="TonB_dep_Rec_b-barrel"/>
    <property type="match status" value="1"/>
</dbReference>
<keyword evidence="5 10" id="KW-0812">Transmembrane</keyword>
<dbReference type="InterPro" id="IPR000531">
    <property type="entry name" value="Beta-barrel_TonB"/>
</dbReference>